<comment type="caution">
    <text evidence="2">The sequence shown here is derived from an EMBL/GenBank/DDBJ whole genome shotgun (WGS) entry which is preliminary data.</text>
</comment>
<feature type="region of interest" description="Disordered" evidence="1">
    <location>
        <begin position="1"/>
        <end position="63"/>
    </location>
</feature>
<name>A0ABV5GAN3_9MICC</name>
<evidence type="ECO:0000313" key="3">
    <source>
        <dbReference type="Proteomes" id="UP001589575"/>
    </source>
</evidence>
<proteinExistence type="predicted"/>
<dbReference type="EMBL" id="JBHMFI010000023">
    <property type="protein sequence ID" value="MFB9075508.1"/>
    <property type="molecule type" value="Genomic_DNA"/>
</dbReference>
<reference evidence="2 3" key="1">
    <citation type="submission" date="2024-09" db="EMBL/GenBank/DDBJ databases">
        <authorList>
            <person name="Sun Q."/>
            <person name="Mori K."/>
        </authorList>
    </citation>
    <scope>NUCLEOTIDE SEQUENCE [LARGE SCALE GENOMIC DNA]</scope>
    <source>
        <strain evidence="2 3">CCM 7609</strain>
    </source>
</reference>
<protein>
    <submittedName>
        <fullName evidence="2">Uncharacterized protein</fullName>
    </submittedName>
</protein>
<sequence length="63" mass="6892">MSSRVARGFSRFTLRRETGAPRKVTNERPTQVSPRAPDCRDRGRRSGPGPVDQVVGGARPFPG</sequence>
<accession>A0ABV5GAN3</accession>
<keyword evidence="3" id="KW-1185">Reference proteome</keyword>
<dbReference type="Proteomes" id="UP001589575">
    <property type="component" value="Unassembled WGS sequence"/>
</dbReference>
<gene>
    <name evidence="2" type="ORF">ACFFX0_31840</name>
</gene>
<feature type="compositionally biased region" description="Basic and acidic residues" evidence="1">
    <location>
        <begin position="14"/>
        <end position="26"/>
    </location>
</feature>
<organism evidence="2 3">
    <name type="scientific">Citricoccus parietis</name>
    <dbReference type="NCBI Taxonomy" id="592307"/>
    <lineage>
        <taxon>Bacteria</taxon>
        <taxon>Bacillati</taxon>
        <taxon>Actinomycetota</taxon>
        <taxon>Actinomycetes</taxon>
        <taxon>Micrococcales</taxon>
        <taxon>Micrococcaceae</taxon>
        <taxon>Citricoccus</taxon>
    </lineage>
</organism>
<evidence type="ECO:0000256" key="1">
    <source>
        <dbReference type="SAM" id="MobiDB-lite"/>
    </source>
</evidence>
<evidence type="ECO:0000313" key="2">
    <source>
        <dbReference type="EMBL" id="MFB9075508.1"/>
    </source>
</evidence>